<feature type="signal peptide" evidence="2">
    <location>
        <begin position="1"/>
        <end position="16"/>
    </location>
</feature>
<organism evidence="4">
    <name type="scientific">Laccaria bicolor (strain S238N-H82 / ATCC MYA-4686)</name>
    <name type="common">Bicoloured deceiver</name>
    <name type="synonym">Laccaria laccata var. bicolor</name>
    <dbReference type="NCBI Taxonomy" id="486041"/>
    <lineage>
        <taxon>Eukaryota</taxon>
        <taxon>Fungi</taxon>
        <taxon>Dikarya</taxon>
        <taxon>Basidiomycota</taxon>
        <taxon>Agaricomycotina</taxon>
        <taxon>Agaricomycetes</taxon>
        <taxon>Agaricomycetidae</taxon>
        <taxon>Agaricales</taxon>
        <taxon>Agaricineae</taxon>
        <taxon>Hydnangiaceae</taxon>
        <taxon>Laccaria</taxon>
    </lineage>
</organism>
<sequence>MASFLQLLFLTVSIHTISITALSSTNNTGICSSNNTIFDPSTHKLVSQCSDHTFCSAPINGMCIPRLCRRDEFPFGYGPSEAPPPLCPQGFFCPDDGSGCLPLVSVGAPCEPNRDEQCSPPLDWQDLASFQNYNGSICLKSTCMCVKVWLSSLMHCVLRQVTCRYANITLGQNCIVDNTTYTDTGPNGEQYMFTVTRDNCRSPQFYCDPGSSACQRAKAVGVACQLDSECEERNCNSAKVCVEPPETPLRVAPWQWGLTIGSILAAMVVICILLTLIHRRHRYARYKELQEYYHDQIGYVSSISAPSYQWAHQERT</sequence>
<protein>
    <submittedName>
        <fullName evidence="3">Predicted protein</fullName>
    </submittedName>
</protein>
<keyword evidence="1" id="KW-1133">Transmembrane helix</keyword>
<dbReference type="RefSeq" id="XP_001879268.1">
    <property type="nucleotide sequence ID" value="XM_001879233.1"/>
</dbReference>
<evidence type="ECO:0000313" key="4">
    <source>
        <dbReference type="Proteomes" id="UP000001194"/>
    </source>
</evidence>
<feature type="transmembrane region" description="Helical" evidence="1">
    <location>
        <begin position="254"/>
        <end position="277"/>
    </location>
</feature>
<name>B0D654_LACBS</name>
<dbReference type="OrthoDB" id="195231at2759"/>
<evidence type="ECO:0000256" key="2">
    <source>
        <dbReference type="SAM" id="SignalP"/>
    </source>
</evidence>
<dbReference type="HOGENOM" id="CLU_054233_0_0_1"/>
<dbReference type="STRING" id="486041.B0D654"/>
<dbReference type="Proteomes" id="UP000001194">
    <property type="component" value="Unassembled WGS sequence"/>
</dbReference>
<keyword evidence="1" id="KW-0472">Membrane</keyword>
<dbReference type="EMBL" id="DS547098">
    <property type="protein sequence ID" value="EDR09883.1"/>
    <property type="molecule type" value="Genomic_DNA"/>
</dbReference>
<dbReference type="GeneID" id="6075086"/>
<proteinExistence type="predicted"/>
<keyword evidence="1" id="KW-0812">Transmembrane</keyword>
<evidence type="ECO:0000313" key="3">
    <source>
        <dbReference type="EMBL" id="EDR09883.1"/>
    </source>
</evidence>
<gene>
    <name evidence="3" type="ORF">LACBIDRAFT_318171</name>
</gene>
<keyword evidence="2" id="KW-0732">Signal</keyword>
<dbReference type="InParanoid" id="B0D654"/>
<accession>B0D654</accession>
<evidence type="ECO:0000256" key="1">
    <source>
        <dbReference type="SAM" id="Phobius"/>
    </source>
</evidence>
<dbReference type="AlphaFoldDB" id="B0D654"/>
<keyword evidence="4" id="KW-1185">Reference proteome</keyword>
<reference evidence="3 4" key="1">
    <citation type="journal article" date="2008" name="Nature">
        <title>The genome of Laccaria bicolor provides insights into mycorrhizal symbiosis.</title>
        <authorList>
            <person name="Martin F."/>
            <person name="Aerts A."/>
            <person name="Ahren D."/>
            <person name="Brun A."/>
            <person name="Danchin E.G.J."/>
            <person name="Duchaussoy F."/>
            <person name="Gibon J."/>
            <person name="Kohler A."/>
            <person name="Lindquist E."/>
            <person name="Pereda V."/>
            <person name="Salamov A."/>
            <person name="Shapiro H.J."/>
            <person name="Wuyts J."/>
            <person name="Blaudez D."/>
            <person name="Buee M."/>
            <person name="Brokstein P."/>
            <person name="Canbaeck B."/>
            <person name="Cohen D."/>
            <person name="Courty P.E."/>
            <person name="Coutinho P.M."/>
            <person name="Delaruelle C."/>
            <person name="Detter J.C."/>
            <person name="Deveau A."/>
            <person name="DiFazio S."/>
            <person name="Duplessis S."/>
            <person name="Fraissinet-Tachet L."/>
            <person name="Lucic E."/>
            <person name="Frey-Klett P."/>
            <person name="Fourrey C."/>
            <person name="Feussner I."/>
            <person name="Gay G."/>
            <person name="Grimwood J."/>
            <person name="Hoegger P.J."/>
            <person name="Jain P."/>
            <person name="Kilaru S."/>
            <person name="Labbe J."/>
            <person name="Lin Y.C."/>
            <person name="Legue V."/>
            <person name="Le Tacon F."/>
            <person name="Marmeisse R."/>
            <person name="Melayah D."/>
            <person name="Montanini B."/>
            <person name="Muratet M."/>
            <person name="Nehls U."/>
            <person name="Niculita-Hirzel H."/>
            <person name="Oudot-Le Secq M.P."/>
            <person name="Peter M."/>
            <person name="Quesneville H."/>
            <person name="Rajashekar B."/>
            <person name="Reich M."/>
            <person name="Rouhier N."/>
            <person name="Schmutz J."/>
            <person name="Yin T."/>
            <person name="Chalot M."/>
            <person name="Henrissat B."/>
            <person name="Kuees U."/>
            <person name="Lucas S."/>
            <person name="Van de Peer Y."/>
            <person name="Podila G.K."/>
            <person name="Polle A."/>
            <person name="Pukkila P.J."/>
            <person name="Richardson P.M."/>
            <person name="Rouze P."/>
            <person name="Sanders I.R."/>
            <person name="Stajich J.E."/>
            <person name="Tunlid A."/>
            <person name="Tuskan G."/>
            <person name="Grigoriev I.V."/>
        </authorList>
    </citation>
    <scope>NUCLEOTIDE SEQUENCE [LARGE SCALE GENOMIC DNA]</scope>
    <source>
        <strain evidence="4">S238N-H82 / ATCC MYA-4686</strain>
    </source>
</reference>
<feature type="chain" id="PRO_5002747109" evidence="2">
    <location>
        <begin position="17"/>
        <end position="316"/>
    </location>
</feature>
<dbReference type="KEGG" id="lbc:LACBIDRAFT_318171"/>